<dbReference type="EMBL" id="BMNB01000023">
    <property type="protein sequence ID" value="GGM53865.1"/>
    <property type="molecule type" value="Genomic_DNA"/>
</dbReference>
<dbReference type="GO" id="GO:0003677">
    <property type="term" value="F:DNA binding"/>
    <property type="evidence" value="ECO:0007669"/>
    <property type="project" value="UniProtKB-KW"/>
</dbReference>
<feature type="domain" description="HTH gntR-type" evidence="5">
    <location>
        <begin position="9"/>
        <end position="77"/>
    </location>
</feature>
<keyword evidence="2" id="KW-0238">DNA-binding</keyword>
<keyword evidence="1" id="KW-0805">Transcription regulation</keyword>
<feature type="region of interest" description="Disordered" evidence="4">
    <location>
        <begin position="66"/>
        <end position="103"/>
    </location>
</feature>
<dbReference type="SUPFAM" id="SSF46785">
    <property type="entry name" value="Winged helix' DNA-binding domain"/>
    <property type="match status" value="1"/>
</dbReference>
<dbReference type="PRINTS" id="PR00035">
    <property type="entry name" value="HTHGNTR"/>
</dbReference>
<evidence type="ECO:0000256" key="3">
    <source>
        <dbReference type="ARBA" id="ARBA00023163"/>
    </source>
</evidence>
<dbReference type="PROSITE" id="PS50949">
    <property type="entry name" value="HTH_GNTR"/>
    <property type="match status" value="1"/>
</dbReference>
<dbReference type="AlphaFoldDB" id="A0A917U3C4"/>
<dbReference type="PANTHER" id="PTHR44846">
    <property type="entry name" value="MANNOSYL-D-GLYCERATE TRANSPORT/METABOLISM SYSTEM REPRESSOR MNGR-RELATED"/>
    <property type="match status" value="1"/>
</dbReference>
<evidence type="ECO:0000256" key="2">
    <source>
        <dbReference type="ARBA" id="ARBA00023125"/>
    </source>
</evidence>
<evidence type="ECO:0000313" key="6">
    <source>
        <dbReference type="EMBL" id="GGM53865.1"/>
    </source>
</evidence>
<evidence type="ECO:0000259" key="5">
    <source>
        <dbReference type="PROSITE" id="PS50949"/>
    </source>
</evidence>
<reference evidence="6" key="2">
    <citation type="submission" date="2020-09" db="EMBL/GenBank/DDBJ databases">
        <authorList>
            <person name="Sun Q."/>
            <person name="Zhou Y."/>
        </authorList>
    </citation>
    <scope>NUCLEOTIDE SEQUENCE</scope>
    <source>
        <strain evidence="6">CGMCC 4.7312</strain>
    </source>
</reference>
<dbReference type="SMART" id="SM00345">
    <property type="entry name" value="HTH_GNTR"/>
    <property type="match status" value="1"/>
</dbReference>
<keyword evidence="7" id="KW-1185">Reference proteome</keyword>
<organism evidence="6 7">
    <name type="scientific">Micromonospora sonchi</name>
    <dbReference type="NCBI Taxonomy" id="1763543"/>
    <lineage>
        <taxon>Bacteria</taxon>
        <taxon>Bacillati</taxon>
        <taxon>Actinomycetota</taxon>
        <taxon>Actinomycetes</taxon>
        <taxon>Micromonosporales</taxon>
        <taxon>Micromonosporaceae</taxon>
        <taxon>Micromonospora</taxon>
    </lineage>
</organism>
<evidence type="ECO:0000256" key="1">
    <source>
        <dbReference type="ARBA" id="ARBA00023015"/>
    </source>
</evidence>
<dbReference type="GO" id="GO:0045892">
    <property type="term" value="P:negative regulation of DNA-templated transcription"/>
    <property type="evidence" value="ECO:0007669"/>
    <property type="project" value="TreeGrafter"/>
</dbReference>
<sequence length="135" mass="14989">MSIDPRSHTPVYVQLADLLRSRIESGELPPGAPLESEARLSQEYGIGRDAVRKAISVLRFEGLVTSSRGQPTQVRPRPERRQVEVPRGSRISARMPNGHQRRQMDMDEGIPILEVHSPDGTVQAFPADEVVLTCP</sequence>
<dbReference type="InterPro" id="IPR036388">
    <property type="entry name" value="WH-like_DNA-bd_sf"/>
</dbReference>
<accession>A0A917U3C4</accession>
<dbReference type="InterPro" id="IPR000524">
    <property type="entry name" value="Tscrpt_reg_HTH_GntR"/>
</dbReference>
<name>A0A917U3C4_9ACTN</name>
<dbReference type="CDD" id="cd07377">
    <property type="entry name" value="WHTH_GntR"/>
    <property type="match status" value="1"/>
</dbReference>
<dbReference type="Proteomes" id="UP000608890">
    <property type="component" value="Unassembled WGS sequence"/>
</dbReference>
<dbReference type="PANTHER" id="PTHR44846:SF17">
    <property type="entry name" value="GNTR-FAMILY TRANSCRIPTIONAL REGULATOR"/>
    <property type="match status" value="1"/>
</dbReference>
<dbReference type="Pfam" id="PF00392">
    <property type="entry name" value="GntR"/>
    <property type="match status" value="1"/>
</dbReference>
<proteinExistence type="predicted"/>
<dbReference type="InterPro" id="IPR036390">
    <property type="entry name" value="WH_DNA-bd_sf"/>
</dbReference>
<reference evidence="6" key="1">
    <citation type="journal article" date="2014" name="Int. J. Syst. Evol. Microbiol.">
        <title>Complete genome sequence of Corynebacterium casei LMG S-19264T (=DSM 44701T), isolated from a smear-ripened cheese.</title>
        <authorList>
            <consortium name="US DOE Joint Genome Institute (JGI-PGF)"/>
            <person name="Walter F."/>
            <person name="Albersmeier A."/>
            <person name="Kalinowski J."/>
            <person name="Ruckert C."/>
        </authorList>
    </citation>
    <scope>NUCLEOTIDE SEQUENCE</scope>
    <source>
        <strain evidence="6">CGMCC 4.7312</strain>
    </source>
</reference>
<keyword evidence="3" id="KW-0804">Transcription</keyword>
<dbReference type="GO" id="GO:0003700">
    <property type="term" value="F:DNA-binding transcription factor activity"/>
    <property type="evidence" value="ECO:0007669"/>
    <property type="project" value="InterPro"/>
</dbReference>
<gene>
    <name evidence="6" type="ORF">GCM10011608_43500</name>
</gene>
<dbReference type="InterPro" id="IPR050679">
    <property type="entry name" value="Bact_HTH_transcr_reg"/>
</dbReference>
<evidence type="ECO:0000313" key="7">
    <source>
        <dbReference type="Proteomes" id="UP000608890"/>
    </source>
</evidence>
<comment type="caution">
    <text evidence="6">The sequence shown here is derived from an EMBL/GenBank/DDBJ whole genome shotgun (WGS) entry which is preliminary data.</text>
</comment>
<dbReference type="RefSeq" id="WP_189047249.1">
    <property type="nucleotide sequence ID" value="NZ_BMNB01000023.1"/>
</dbReference>
<dbReference type="Gene3D" id="1.10.10.10">
    <property type="entry name" value="Winged helix-like DNA-binding domain superfamily/Winged helix DNA-binding domain"/>
    <property type="match status" value="1"/>
</dbReference>
<evidence type="ECO:0000256" key="4">
    <source>
        <dbReference type="SAM" id="MobiDB-lite"/>
    </source>
</evidence>
<protein>
    <recommendedName>
        <fullName evidence="5">HTH gntR-type domain-containing protein</fullName>
    </recommendedName>
</protein>